<dbReference type="GO" id="GO:0016787">
    <property type="term" value="F:hydrolase activity"/>
    <property type="evidence" value="ECO:0007669"/>
    <property type="project" value="UniProtKB-KW"/>
</dbReference>
<organism evidence="1 2">
    <name type="scientific">Candidatus Desulfovibrio intestinavium</name>
    <dbReference type="NCBI Taxonomy" id="2838534"/>
    <lineage>
        <taxon>Bacteria</taxon>
        <taxon>Pseudomonadati</taxon>
        <taxon>Thermodesulfobacteriota</taxon>
        <taxon>Desulfovibrionia</taxon>
        <taxon>Desulfovibrionales</taxon>
        <taxon>Desulfovibrionaceae</taxon>
        <taxon>Desulfovibrio</taxon>
    </lineage>
</organism>
<accession>A0A9D2KQH0</accession>
<dbReference type="Proteomes" id="UP000823821">
    <property type="component" value="Unassembled WGS sequence"/>
</dbReference>
<reference evidence="1" key="2">
    <citation type="submission" date="2021-04" db="EMBL/GenBank/DDBJ databases">
        <authorList>
            <person name="Gilroy R."/>
        </authorList>
    </citation>
    <scope>NUCLEOTIDE SEQUENCE</scope>
    <source>
        <strain evidence="1">5032</strain>
    </source>
</reference>
<protein>
    <submittedName>
        <fullName evidence="1">Glycoside hydrolase family 99-like domain-containing protein</fullName>
    </submittedName>
</protein>
<evidence type="ECO:0000313" key="2">
    <source>
        <dbReference type="Proteomes" id="UP000823821"/>
    </source>
</evidence>
<dbReference type="Gene3D" id="3.20.20.80">
    <property type="entry name" value="Glycosidases"/>
    <property type="match status" value="1"/>
</dbReference>
<dbReference type="PANTHER" id="PTHR41244">
    <property type="entry name" value="RHAMNAN SYNTHESIS F"/>
    <property type="match status" value="1"/>
</dbReference>
<comment type="caution">
    <text evidence="1">The sequence shown here is derived from an EMBL/GenBank/DDBJ whole genome shotgun (WGS) entry which is preliminary data.</text>
</comment>
<sequence length="351" mass="40460">MKCLAFYLPQFHAIPENDAVYGKGFTEWDNVRAARPLFPGHEQPQAPHPRLGWYNLLDGAFLERQHALAHEFGVTGFCYYYYNMAGKRLLEKPLERILANRHIRNEFCLCWAHVSWFNNRQGPGAVFLPQTYDAAQARQLAEDVLTYFEHPRHIRINGRPLFLFWAPERLPLVNVYADMLREAAHRRGFPGVFLMGVEAYAASLPQQWGLDAMLEFAPDWRPENQVSAPDERPRRMDYARTLTFMRQKPVPPYLRLRSTFPGWDNTPRRGASGMVCTGTSVELFRRSLIFLTEYTRRILPPELQYVFINAWNEWGEGCHIEPDARHGFAHLQAVRDMLRLCGAGAGLPAGG</sequence>
<dbReference type="Pfam" id="PF14307">
    <property type="entry name" value="Glyco_tran_WbsX"/>
    <property type="match status" value="1"/>
</dbReference>
<proteinExistence type="predicted"/>
<dbReference type="CDD" id="cd11579">
    <property type="entry name" value="Glyco_tran_WbsX"/>
    <property type="match status" value="1"/>
</dbReference>
<dbReference type="AlphaFoldDB" id="A0A9D2KQH0"/>
<evidence type="ECO:0000313" key="1">
    <source>
        <dbReference type="EMBL" id="HJA78973.1"/>
    </source>
</evidence>
<name>A0A9D2KQH0_9BACT</name>
<dbReference type="InterPro" id="IPR032719">
    <property type="entry name" value="WbsX"/>
</dbReference>
<dbReference type="PANTHER" id="PTHR41244:SF1">
    <property type="entry name" value="GLYCOSYLTRANSFERASE"/>
    <property type="match status" value="1"/>
</dbReference>
<reference evidence="1" key="1">
    <citation type="journal article" date="2021" name="PeerJ">
        <title>Extensive microbial diversity within the chicken gut microbiome revealed by metagenomics and culture.</title>
        <authorList>
            <person name="Gilroy R."/>
            <person name="Ravi A."/>
            <person name="Getino M."/>
            <person name="Pursley I."/>
            <person name="Horton D.L."/>
            <person name="Alikhan N.F."/>
            <person name="Baker D."/>
            <person name="Gharbi K."/>
            <person name="Hall N."/>
            <person name="Watson M."/>
            <person name="Adriaenssens E.M."/>
            <person name="Foster-Nyarko E."/>
            <person name="Jarju S."/>
            <person name="Secka A."/>
            <person name="Antonio M."/>
            <person name="Oren A."/>
            <person name="Chaudhuri R.R."/>
            <person name="La Ragione R."/>
            <person name="Hildebrand F."/>
            <person name="Pallen M.J."/>
        </authorList>
    </citation>
    <scope>NUCLEOTIDE SEQUENCE</scope>
    <source>
        <strain evidence="1">5032</strain>
    </source>
</reference>
<gene>
    <name evidence="1" type="ORF">H9784_05295</name>
</gene>
<dbReference type="EMBL" id="DWZD01000035">
    <property type="protein sequence ID" value="HJA78973.1"/>
    <property type="molecule type" value="Genomic_DNA"/>
</dbReference>
<keyword evidence="1" id="KW-0378">Hydrolase</keyword>